<evidence type="ECO:0000256" key="5">
    <source>
        <dbReference type="PIRSR" id="PIRSR604254-1"/>
    </source>
</evidence>
<feature type="binding site" evidence="5">
    <location>
        <position position="194"/>
    </location>
    <ligand>
        <name>Zn(2+)</name>
        <dbReference type="ChEBI" id="CHEBI:29105"/>
    </ligand>
</feature>
<evidence type="ECO:0000256" key="3">
    <source>
        <dbReference type="ARBA" id="ARBA00022989"/>
    </source>
</evidence>
<organism evidence="7">
    <name type="scientific">Singulisphaera sp. Ch08</name>
    <dbReference type="NCBI Taxonomy" id="3120278"/>
    <lineage>
        <taxon>Bacteria</taxon>
        <taxon>Pseudomonadati</taxon>
        <taxon>Planctomycetota</taxon>
        <taxon>Planctomycetia</taxon>
        <taxon>Isosphaerales</taxon>
        <taxon>Isosphaeraceae</taxon>
        <taxon>Singulisphaera</taxon>
    </lineage>
</organism>
<reference evidence="7" key="1">
    <citation type="submission" date="2024-05" db="EMBL/GenBank/DDBJ databases">
        <title>Planctomycetes of the genus Singulisphaera possess chitinolytic capabilities.</title>
        <authorList>
            <person name="Ivanova A."/>
        </authorList>
    </citation>
    <scope>NUCLEOTIDE SEQUENCE</scope>
    <source>
        <strain evidence="7">Ch08T</strain>
    </source>
</reference>
<evidence type="ECO:0000256" key="4">
    <source>
        <dbReference type="ARBA" id="ARBA00023136"/>
    </source>
</evidence>
<accession>A0AAU7CB10</accession>
<dbReference type="Pfam" id="PF03006">
    <property type="entry name" value="HlyIII"/>
    <property type="match status" value="1"/>
</dbReference>
<dbReference type="GO" id="GO:0046872">
    <property type="term" value="F:metal ion binding"/>
    <property type="evidence" value="ECO:0007669"/>
    <property type="project" value="UniProtKB-KW"/>
</dbReference>
<dbReference type="GO" id="GO:0016020">
    <property type="term" value="C:membrane"/>
    <property type="evidence" value="ECO:0007669"/>
    <property type="project" value="UniProtKB-SubCell"/>
</dbReference>
<feature type="transmembrane region" description="Helical" evidence="6">
    <location>
        <begin position="12"/>
        <end position="31"/>
    </location>
</feature>
<feature type="transmembrane region" description="Helical" evidence="6">
    <location>
        <begin position="75"/>
        <end position="96"/>
    </location>
</feature>
<protein>
    <submittedName>
        <fullName evidence="7">Hemolysin III family protein</fullName>
    </submittedName>
</protein>
<gene>
    <name evidence="7" type="ORF">V5E97_28255</name>
</gene>
<dbReference type="PANTHER" id="PTHR20855:SF3">
    <property type="entry name" value="LD03007P"/>
    <property type="match status" value="1"/>
</dbReference>
<keyword evidence="2 6" id="KW-0812">Transmembrane</keyword>
<keyword evidence="5" id="KW-0862">Zinc</keyword>
<evidence type="ECO:0000256" key="6">
    <source>
        <dbReference type="SAM" id="Phobius"/>
    </source>
</evidence>
<keyword evidence="4 6" id="KW-0472">Membrane</keyword>
<feature type="transmembrane region" description="Helical" evidence="6">
    <location>
        <begin position="129"/>
        <end position="149"/>
    </location>
</feature>
<dbReference type="InterPro" id="IPR004254">
    <property type="entry name" value="AdipoR/HlyIII-related"/>
</dbReference>
<comment type="subcellular location">
    <subcellularLocation>
        <location evidence="1">Membrane</location>
        <topology evidence="1">Multi-pass membrane protein</topology>
    </subcellularLocation>
</comment>
<name>A0AAU7CB10_9BACT</name>
<keyword evidence="3 6" id="KW-1133">Transmembrane helix</keyword>
<feature type="binding site" evidence="5">
    <location>
        <position position="61"/>
    </location>
    <ligand>
        <name>Zn(2+)</name>
        <dbReference type="ChEBI" id="CHEBI:29105"/>
    </ligand>
</feature>
<evidence type="ECO:0000313" key="7">
    <source>
        <dbReference type="EMBL" id="XBH02199.1"/>
    </source>
</evidence>
<dbReference type="PANTHER" id="PTHR20855">
    <property type="entry name" value="ADIPOR/PROGESTIN RECEPTOR-RELATED"/>
    <property type="match status" value="1"/>
</dbReference>
<dbReference type="AlphaFoldDB" id="A0AAU7CB10"/>
<evidence type="ECO:0000256" key="1">
    <source>
        <dbReference type="ARBA" id="ARBA00004141"/>
    </source>
</evidence>
<feature type="transmembrane region" description="Helical" evidence="6">
    <location>
        <begin position="193"/>
        <end position="213"/>
    </location>
</feature>
<feature type="binding site" evidence="5">
    <location>
        <position position="190"/>
    </location>
    <ligand>
        <name>Zn(2+)</name>
        <dbReference type="ChEBI" id="CHEBI:29105"/>
    </ligand>
</feature>
<feature type="transmembrane region" description="Helical" evidence="6">
    <location>
        <begin position="103"/>
        <end position="123"/>
    </location>
</feature>
<evidence type="ECO:0000256" key="2">
    <source>
        <dbReference type="ARBA" id="ARBA00022692"/>
    </source>
</evidence>
<dbReference type="EMBL" id="CP155447">
    <property type="protein sequence ID" value="XBH02199.1"/>
    <property type="molecule type" value="Genomic_DNA"/>
</dbReference>
<sequence length="241" mass="26784">MNFFDLREPVSAWSHGAWLLLAVPGSILLWLRATGHRSRQFILLGYTICLALCATASTLYHGVHGESEALSSYLLFDHIGIYLLIAGTYTPIAWTLMQGRWRFATLVFAWLSAILGITLHLACANLPKWLPTGLYLMMGWGSILCYIELTRKLTFRLLRPLVLGGAFYTVGAIINVVGWPALWPGVVGAHEVFHVFVVAGSLAHFQFMFRVIAPWHSVDPTAAAFLKGVQSRPCRVSRGTR</sequence>
<proteinExistence type="predicted"/>
<dbReference type="RefSeq" id="WP_406694941.1">
    <property type="nucleotide sequence ID" value="NZ_CP155447.1"/>
</dbReference>
<feature type="transmembrane region" description="Helical" evidence="6">
    <location>
        <begin position="161"/>
        <end position="181"/>
    </location>
</feature>
<feature type="transmembrane region" description="Helical" evidence="6">
    <location>
        <begin position="43"/>
        <end position="63"/>
    </location>
</feature>
<keyword evidence="5" id="KW-0479">Metal-binding</keyword>